<evidence type="ECO:0000313" key="2">
    <source>
        <dbReference type="EMBL" id="MDR6218287.1"/>
    </source>
</evidence>
<protein>
    <submittedName>
        <fullName evidence="2">Uncharacterized protein</fullName>
    </submittedName>
</protein>
<dbReference type="EMBL" id="JAVDQK010000004">
    <property type="protein sequence ID" value="MDR6218287.1"/>
    <property type="molecule type" value="Genomic_DNA"/>
</dbReference>
<evidence type="ECO:0000256" key="1">
    <source>
        <dbReference type="SAM" id="Phobius"/>
    </source>
</evidence>
<comment type="caution">
    <text evidence="2">The sequence shown here is derived from an EMBL/GenBank/DDBJ whole genome shotgun (WGS) entry which is preliminary data.</text>
</comment>
<accession>A0AAE4BMA0</accession>
<keyword evidence="1" id="KW-0812">Transmembrane</keyword>
<gene>
    <name evidence="2" type="ORF">J2Y00_001850</name>
</gene>
<evidence type="ECO:0000313" key="3">
    <source>
        <dbReference type="Proteomes" id="UP001185331"/>
    </source>
</evidence>
<name>A0AAE4BMA0_9DEIO</name>
<dbReference type="Proteomes" id="UP001185331">
    <property type="component" value="Unassembled WGS sequence"/>
</dbReference>
<keyword evidence="1" id="KW-1133">Transmembrane helix</keyword>
<proteinExistence type="predicted"/>
<sequence>MKVSPFLMAALSLYLLILPSLLRRAAYAVRGRPDPVPTGLSQWVYYWLMLASIPTWALPAWLAVTIALGMGALAHEAVTYQVAGPTLLAFGVALILDQGMRVQRQLRVTD</sequence>
<keyword evidence="1" id="KW-0472">Membrane</keyword>
<organism evidence="2 3">
    <name type="scientific">Deinococcus soli</name>
    <name type="common">ex Cha et al. 2016</name>
    <dbReference type="NCBI Taxonomy" id="1309411"/>
    <lineage>
        <taxon>Bacteria</taxon>
        <taxon>Thermotogati</taxon>
        <taxon>Deinococcota</taxon>
        <taxon>Deinococci</taxon>
        <taxon>Deinococcales</taxon>
        <taxon>Deinococcaceae</taxon>
        <taxon>Deinococcus</taxon>
    </lineage>
</organism>
<dbReference type="AlphaFoldDB" id="A0AAE4BMA0"/>
<feature type="transmembrane region" description="Helical" evidence="1">
    <location>
        <begin position="77"/>
        <end position="96"/>
    </location>
</feature>
<reference evidence="2" key="1">
    <citation type="submission" date="2023-07" db="EMBL/GenBank/DDBJ databases">
        <title>Sorghum-associated microbial communities from plants grown in Nebraska, USA.</title>
        <authorList>
            <person name="Schachtman D."/>
        </authorList>
    </citation>
    <scope>NUCLEOTIDE SEQUENCE</scope>
    <source>
        <strain evidence="2">BE330</strain>
    </source>
</reference>
<feature type="transmembrane region" description="Helical" evidence="1">
    <location>
        <begin position="44"/>
        <end position="70"/>
    </location>
</feature>
<dbReference type="RefSeq" id="WP_309854641.1">
    <property type="nucleotide sequence ID" value="NZ_JAVDQJ010000005.1"/>
</dbReference>